<comment type="caution">
    <text evidence="3">The sequence shown here is derived from an EMBL/GenBank/DDBJ whole genome shotgun (WGS) entry which is preliminary data.</text>
</comment>
<gene>
    <name evidence="3" type="ORF">E3N88_21991</name>
</gene>
<dbReference type="InterPro" id="IPR040387">
    <property type="entry name" value="RIN4/NOI4"/>
</dbReference>
<organism evidence="3 4">
    <name type="scientific">Mikania micrantha</name>
    <name type="common">bitter vine</name>
    <dbReference type="NCBI Taxonomy" id="192012"/>
    <lineage>
        <taxon>Eukaryota</taxon>
        <taxon>Viridiplantae</taxon>
        <taxon>Streptophyta</taxon>
        <taxon>Embryophyta</taxon>
        <taxon>Tracheophyta</taxon>
        <taxon>Spermatophyta</taxon>
        <taxon>Magnoliopsida</taxon>
        <taxon>eudicotyledons</taxon>
        <taxon>Gunneridae</taxon>
        <taxon>Pentapetalae</taxon>
        <taxon>asterids</taxon>
        <taxon>campanulids</taxon>
        <taxon>Asterales</taxon>
        <taxon>Asteraceae</taxon>
        <taxon>Asteroideae</taxon>
        <taxon>Heliantheae alliance</taxon>
        <taxon>Eupatorieae</taxon>
        <taxon>Mikania</taxon>
    </lineage>
</organism>
<dbReference type="Proteomes" id="UP000326396">
    <property type="component" value="Linkage Group LG2"/>
</dbReference>
<feature type="domain" description="RIN4 pathogenic type III effector avirulence factor Avr cleavage site" evidence="2">
    <location>
        <begin position="144"/>
        <end position="172"/>
    </location>
</feature>
<proteinExistence type="predicted"/>
<accession>A0A5N6NAZ7</accession>
<dbReference type="EMBL" id="SZYD01000012">
    <property type="protein sequence ID" value="KAD4584390.1"/>
    <property type="molecule type" value="Genomic_DNA"/>
</dbReference>
<dbReference type="PANTHER" id="PTHR33159:SF6">
    <property type="entry name" value="RPM1-INTERACTING PROTEIN 4"/>
    <property type="match status" value="1"/>
</dbReference>
<dbReference type="GO" id="GO:0005886">
    <property type="term" value="C:plasma membrane"/>
    <property type="evidence" value="ECO:0007669"/>
    <property type="project" value="TreeGrafter"/>
</dbReference>
<dbReference type="InterPro" id="IPR008700">
    <property type="entry name" value="TypeIII_avirulence_cleave"/>
</dbReference>
<evidence type="ECO:0000313" key="3">
    <source>
        <dbReference type="EMBL" id="KAD4584390.1"/>
    </source>
</evidence>
<reference evidence="3 4" key="1">
    <citation type="submission" date="2019-05" db="EMBL/GenBank/DDBJ databases">
        <title>Mikania micrantha, genome provides insights into the molecular mechanism of rapid growth.</title>
        <authorList>
            <person name="Liu B."/>
        </authorList>
    </citation>
    <scope>NUCLEOTIDE SEQUENCE [LARGE SCALE GENOMIC DNA]</scope>
    <source>
        <strain evidence="3">NLD-2019</strain>
        <tissue evidence="3">Leaf</tissue>
    </source>
</reference>
<dbReference type="OrthoDB" id="1109067at2759"/>
<evidence type="ECO:0000256" key="1">
    <source>
        <dbReference type="SAM" id="MobiDB-lite"/>
    </source>
</evidence>
<sequence length="208" mass="23174">MMTVVTEDLFPYDGCSFATCNRDDDGGEGRGYGGGYWGSGWRRILGRWRAGMRRRRGGDGGTNPMVPKFGDWENENNASYTTYFDKAQRGPPSVGHVRPAIPSPHIPSHEVNETQNGPPSVGRVRPGMRSTDPSPHMPSHQINNTTVVPEFGEWEASSNEPYTDIFNKIREEHVIGTPMVARPYYNISHNRKPNNKVLSALGLCLFPL</sequence>
<feature type="domain" description="RIN4 pathogenic type III effector avirulence factor Avr cleavage site" evidence="2">
    <location>
        <begin position="63"/>
        <end position="88"/>
    </location>
</feature>
<name>A0A5N6NAZ7_9ASTR</name>
<keyword evidence="4" id="KW-1185">Reference proteome</keyword>
<feature type="region of interest" description="Disordered" evidence="1">
    <location>
        <begin position="103"/>
        <end position="142"/>
    </location>
</feature>
<dbReference type="PANTHER" id="PTHR33159">
    <property type="entry name" value="RPM1-INTERACTING PROTEIN 4 (RIN4) FAMILY PROTEIN"/>
    <property type="match status" value="1"/>
</dbReference>
<dbReference type="AlphaFoldDB" id="A0A5N6NAZ7"/>
<evidence type="ECO:0000313" key="4">
    <source>
        <dbReference type="Proteomes" id="UP000326396"/>
    </source>
</evidence>
<protein>
    <recommendedName>
        <fullName evidence="2">RIN4 pathogenic type III effector avirulence factor Avr cleavage site domain-containing protein</fullName>
    </recommendedName>
</protein>
<evidence type="ECO:0000259" key="2">
    <source>
        <dbReference type="Pfam" id="PF05627"/>
    </source>
</evidence>
<dbReference type="Pfam" id="PF05627">
    <property type="entry name" value="AvrRpt-cleavage"/>
    <property type="match status" value="2"/>
</dbReference>